<dbReference type="AlphaFoldDB" id="A0A067CUR9"/>
<feature type="transmembrane region" description="Helical" evidence="9">
    <location>
        <begin position="501"/>
        <end position="523"/>
    </location>
</feature>
<dbReference type="Proteomes" id="UP000030745">
    <property type="component" value="Unassembled WGS sequence"/>
</dbReference>
<feature type="compositionally biased region" description="Basic and acidic residues" evidence="8">
    <location>
        <begin position="29"/>
        <end position="57"/>
    </location>
</feature>
<evidence type="ECO:0000313" key="11">
    <source>
        <dbReference type="Proteomes" id="UP000030745"/>
    </source>
</evidence>
<dbReference type="GO" id="GO:0000301">
    <property type="term" value="P:retrograde transport, vesicle recycling within Golgi"/>
    <property type="evidence" value="ECO:0007669"/>
    <property type="project" value="TreeGrafter"/>
</dbReference>
<evidence type="ECO:0000256" key="5">
    <source>
        <dbReference type="ARBA" id="ARBA00023054"/>
    </source>
</evidence>
<keyword evidence="11" id="KW-1185">Reference proteome</keyword>
<comment type="subcellular location">
    <subcellularLocation>
        <location evidence="1">Golgi apparatus membrane</location>
        <topology evidence="1">Single-pass membrane protein</topology>
    </subcellularLocation>
</comment>
<evidence type="ECO:0000256" key="1">
    <source>
        <dbReference type="ARBA" id="ARBA00004194"/>
    </source>
</evidence>
<evidence type="ECO:0000256" key="9">
    <source>
        <dbReference type="SAM" id="Phobius"/>
    </source>
</evidence>
<name>A0A067CUR9_SAPPC</name>
<dbReference type="Pfam" id="PF09787">
    <property type="entry name" value="Golgin_A5"/>
    <property type="match status" value="1"/>
</dbReference>
<keyword evidence="3 9" id="KW-1133">Transmembrane helix</keyword>
<dbReference type="GeneID" id="24140511"/>
<evidence type="ECO:0000256" key="3">
    <source>
        <dbReference type="ARBA" id="ARBA00022989"/>
    </source>
</evidence>
<keyword evidence="6 9" id="KW-0472">Membrane</keyword>
<evidence type="ECO:0000256" key="4">
    <source>
        <dbReference type="ARBA" id="ARBA00023034"/>
    </source>
</evidence>
<dbReference type="PANTHER" id="PTHR13815">
    <property type="entry name" value="GOLGIN-84"/>
    <property type="match status" value="1"/>
</dbReference>
<dbReference type="EMBL" id="KK583191">
    <property type="protein sequence ID" value="KDO34228.1"/>
    <property type="molecule type" value="Genomic_DNA"/>
</dbReference>
<sequence>MASWLSTSLQRAGELLESVDQKAAVKLKPIAEDRLRKSRHDDAGADETRMEEADARSESGFGPRSLSHASLAPPGSALSEVPESDSYSEWSEVENESNSGLIMEDMPLSSSSSRSLAPLQSPPSRDLPLSKNETTRLRKENAKLKADLLAVERQLATSQERYRVCEDELEALDNECTAKITSLETEIAALKQEKASDEDGFTTALTMKDNHIQAIQADLDRAKTAHAAQQADLDAMRQSLAEIRNNKDQAWTQAASGEARVHEQLLSAQVELKEAQTLIVSLKKDHADAKQSMYARQCQLEATNAQLTQDVASLERAPAPAAVHAELQQTAQALAAAKKALYEETRKAQLHAQEVATFHRELTLLQGTLLEKDRQHAEALQTALKQATKPSPVVAIEPRRSSSIADDDAAHKSQLQAMTHRLLEKQEQLDGLRARYASLEVRFNELREQKGASRDLEAGRQRGLPLYQNTHRPQHNRVLNAVGAVDRQLFIIGRFLRAYPAARVACVCYLVLLHLWAFVILSFHTSHLSDEMMHQKATPSE</sequence>
<dbReference type="KEGG" id="spar:SPRG_19066"/>
<evidence type="ECO:0000256" key="8">
    <source>
        <dbReference type="SAM" id="MobiDB-lite"/>
    </source>
</evidence>
<dbReference type="OMA" id="QQEYMST"/>
<proteinExistence type="predicted"/>
<evidence type="ECO:0000256" key="2">
    <source>
        <dbReference type="ARBA" id="ARBA00022692"/>
    </source>
</evidence>
<evidence type="ECO:0000256" key="6">
    <source>
        <dbReference type="ARBA" id="ARBA00023136"/>
    </source>
</evidence>
<feature type="coiled-coil region" evidence="7">
    <location>
        <begin position="415"/>
        <end position="449"/>
    </location>
</feature>
<organism evidence="10 11">
    <name type="scientific">Saprolegnia parasitica (strain CBS 223.65)</name>
    <dbReference type="NCBI Taxonomy" id="695850"/>
    <lineage>
        <taxon>Eukaryota</taxon>
        <taxon>Sar</taxon>
        <taxon>Stramenopiles</taxon>
        <taxon>Oomycota</taxon>
        <taxon>Saprolegniomycetes</taxon>
        <taxon>Saprolegniales</taxon>
        <taxon>Saprolegniaceae</taxon>
        <taxon>Saprolegnia</taxon>
    </lineage>
</organism>
<evidence type="ECO:0008006" key="12">
    <source>
        <dbReference type="Google" id="ProtNLM"/>
    </source>
</evidence>
<dbReference type="PANTHER" id="PTHR13815:SF7">
    <property type="entry name" value="GOLGIN SUBFAMILY A MEMBER 5"/>
    <property type="match status" value="1"/>
</dbReference>
<feature type="region of interest" description="Disordered" evidence="8">
    <location>
        <begin position="27"/>
        <end position="132"/>
    </location>
</feature>
<dbReference type="GO" id="GO:0007030">
    <property type="term" value="P:Golgi organization"/>
    <property type="evidence" value="ECO:0007669"/>
    <property type="project" value="InterPro"/>
</dbReference>
<feature type="coiled-coil region" evidence="7">
    <location>
        <begin position="134"/>
        <end position="200"/>
    </location>
</feature>
<keyword evidence="5 7" id="KW-0175">Coiled coil</keyword>
<accession>A0A067CUR9</accession>
<reference evidence="10 11" key="1">
    <citation type="journal article" date="2013" name="PLoS Genet.">
        <title>Distinctive expansion of potential virulence genes in the genome of the oomycete fish pathogen Saprolegnia parasitica.</title>
        <authorList>
            <person name="Jiang R.H."/>
            <person name="de Bruijn I."/>
            <person name="Haas B.J."/>
            <person name="Belmonte R."/>
            <person name="Lobach L."/>
            <person name="Christie J."/>
            <person name="van den Ackerveken G."/>
            <person name="Bottin A."/>
            <person name="Bulone V."/>
            <person name="Diaz-Moreno S.M."/>
            <person name="Dumas B."/>
            <person name="Fan L."/>
            <person name="Gaulin E."/>
            <person name="Govers F."/>
            <person name="Grenville-Briggs L.J."/>
            <person name="Horner N.R."/>
            <person name="Levin J.Z."/>
            <person name="Mammella M."/>
            <person name="Meijer H.J."/>
            <person name="Morris P."/>
            <person name="Nusbaum C."/>
            <person name="Oome S."/>
            <person name="Phillips A.J."/>
            <person name="van Rooyen D."/>
            <person name="Rzeszutek E."/>
            <person name="Saraiva M."/>
            <person name="Secombes C.J."/>
            <person name="Seidl M.F."/>
            <person name="Snel B."/>
            <person name="Stassen J.H."/>
            <person name="Sykes S."/>
            <person name="Tripathy S."/>
            <person name="van den Berg H."/>
            <person name="Vega-Arreguin J.C."/>
            <person name="Wawra S."/>
            <person name="Young S.K."/>
            <person name="Zeng Q."/>
            <person name="Dieguez-Uribeondo J."/>
            <person name="Russ C."/>
            <person name="Tyler B.M."/>
            <person name="van West P."/>
        </authorList>
    </citation>
    <scope>NUCLEOTIDE SEQUENCE [LARGE SCALE GENOMIC DNA]</scope>
    <source>
        <strain evidence="10 11">CBS 223.65</strain>
    </source>
</reference>
<keyword evidence="2 9" id="KW-0812">Transmembrane</keyword>
<gene>
    <name evidence="10" type="ORF">SPRG_19066</name>
</gene>
<protein>
    <recommendedName>
        <fullName evidence="12">Golgin-84</fullName>
    </recommendedName>
</protein>
<evidence type="ECO:0000313" key="10">
    <source>
        <dbReference type="EMBL" id="KDO34228.1"/>
    </source>
</evidence>
<dbReference type="VEuPathDB" id="FungiDB:SPRG_19066"/>
<dbReference type="OrthoDB" id="248903at2759"/>
<dbReference type="InterPro" id="IPR019177">
    <property type="entry name" value="Golgin_subfamily_A_member_5"/>
</dbReference>
<feature type="compositionally biased region" description="Low complexity" evidence="8">
    <location>
        <begin position="107"/>
        <end position="124"/>
    </location>
</feature>
<dbReference type="GO" id="GO:0000139">
    <property type="term" value="C:Golgi membrane"/>
    <property type="evidence" value="ECO:0007669"/>
    <property type="project" value="UniProtKB-SubCell"/>
</dbReference>
<evidence type="ECO:0000256" key="7">
    <source>
        <dbReference type="SAM" id="Coils"/>
    </source>
</evidence>
<dbReference type="GO" id="GO:0031985">
    <property type="term" value="C:Golgi cisterna"/>
    <property type="evidence" value="ECO:0007669"/>
    <property type="project" value="TreeGrafter"/>
</dbReference>
<dbReference type="STRING" id="695850.A0A067CUR9"/>
<dbReference type="RefSeq" id="XP_012195262.1">
    <property type="nucleotide sequence ID" value="XM_012339872.1"/>
</dbReference>
<keyword evidence="4" id="KW-0333">Golgi apparatus</keyword>
<feature type="coiled-coil region" evidence="7">
    <location>
        <begin position="226"/>
        <end position="292"/>
    </location>
</feature>